<keyword evidence="3" id="KW-1185">Reference proteome</keyword>
<proteinExistence type="predicted"/>
<protein>
    <submittedName>
        <fullName evidence="2">Uncharacterized protein</fullName>
    </submittedName>
</protein>
<feature type="compositionally biased region" description="Basic and acidic residues" evidence="1">
    <location>
        <begin position="93"/>
        <end position="107"/>
    </location>
</feature>
<accession>A0ABQ9GCJ5</accession>
<reference evidence="2 3" key="1">
    <citation type="submission" date="2023-02" db="EMBL/GenBank/DDBJ databases">
        <title>LHISI_Scaffold_Assembly.</title>
        <authorList>
            <person name="Stuart O.P."/>
            <person name="Cleave R."/>
            <person name="Magrath M.J.L."/>
            <person name="Mikheyev A.S."/>
        </authorList>
    </citation>
    <scope>NUCLEOTIDE SEQUENCE [LARGE SCALE GENOMIC DNA]</scope>
    <source>
        <strain evidence="2">Daus_M_001</strain>
        <tissue evidence="2">Leg muscle</tissue>
    </source>
</reference>
<evidence type="ECO:0000313" key="3">
    <source>
        <dbReference type="Proteomes" id="UP001159363"/>
    </source>
</evidence>
<evidence type="ECO:0000313" key="2">
    <source>
        <dbReference type="EMBL" id="KAJ8868784.1"/>
    </source>
</evidence>
<organism evidence="2 3">
    <name type="scientific">Dryococelus australis</name>
    <dbReference type="NCBI Taxonomy" id="614101"/>
    <lineage>
        <taxon>Eukaryota</taxon>
        <taxon>Metazoa</taxon>
        <taxon>Ecdysozoa</taxon>
        <taxon>Arthropoda</taxon>
        <taxon>Hexapoda</taxon>
        <taxon>Insecta</taxon>
        <taxon>Pterygota</taxon>
        <taxon>Neoptera</taxon>
        <taxon>Polyneoptera</taxon>
        <taxon>Phasmatodea</taxon>
        <taxon>Verophasmatodea</taxon>
        <taxon>Anareolatae</taxon>
        <taxon>Phasmatidae</taxon>
        <taxon>Eurycanthinae</taxon>
        <taxon>Dryococelus</taxon>
    </lineage>
</organism>
<feature type="compositionally biased region" description="Basic and acidic residues" evidence="1">
    <location>
        <begin position="1"/>
        <end position="27"/>
    </location>
</feature>
<evidence type="ECO:0000256" key="1">
    <source>
        <dbReference type="SAM" id="MobiDB-lite"/>
    </source>
</evidence>
<sequence length="758" mass="83682">MKRGEDGAVAECKDGKKREDPHGKRPADATSATFSNTTAVLEEVHMEVMMIVVDLTLPCSSALWLLLQTSQPLRYGQTRETLYLRGYRDNNRQREVRRGARRQRDAVRTSARGRPSKVGPREVCTGDRRCRYVEKTSPSATRTKTIDSERQYQTVSPDLVLIRFSGLPPTMVANLRTYSRHNVVCLASNMDRRRSPISSALIPSHLCSIHHLVGAMVGERLARSPPTKVNRVQSPGVSLEFRKSDSCRMVPLVGGFSRGSPVSSARSFRRRSIFTSITLIGSQDLAVKSHPNLFTDSLTLQRITSFEQTSDEVIDDGTALDGPSEEVDDIPEDTDDYTAVGDPSEEVDGAFGVIPEEVDGDPTVVMPPEEVDDTAGTTPKAVDSFVGIMVTTYTIPVCKLCDIMLKLNQSYHMVASHKDEPGSIPGRATPGILQVGVVPDGAADRQVFSVFFRFPCHCILALLHSHLISLSMDLKTTLTLKCAYNRVLKANARLRNEPQLGMWRGDGVVARLNREWTSLFRPRRSGFDCQWGLSLILNAPGWRFSRGYPVSQSFRFGTAPYPPRLTFIGSQDLVVERRTNISTPQGGTPRALLRGAVRYTRAESFVSAEREGRGSNELHVDTVDTVTAGKPGNSHCLKEDSEKTCFKTLQLRTNNSNFWTRLSDTVCRYITRAVTHPGGTASYSRIALNGMLAPQRRVEGHCACKSDIIYSHTTAIQSASFLRDLGIYRFPPAPYHCGAAPYSPHITIAGSEDLAVGS</sequence>
<feature type="region of interest" description="Disordered" evidence="1">
    <location>
        <begin position="1"/>
        <end position="31"/>
    </location>
</feature>
<dbReference type="EMBL" id="JARBHB010000014">
    <property type="protein sequence ID" value="KAJ8868784.1"/>
    <property type="molecule type" value="Genomic_DNA"/>
</dbReference>
<feature type="non-terminal residue" evidence="2">
    <location>
        <position position="758"/>
    </location>
</feature>
<gene>
    <name evidence="2" type="ORF">PR048_030324</name>
</gene>
<dbReference type="Proteomes" id="UP001159363">
    <property type="component" value="Chromosome 13"/>
</dbReference>
<feature type="region of interest" description="Disordered" evidence="1">
    <location>
        <begin position="93"/>
        <end position="123"/>
    </location>
</feature>
<name>A0ABQ9GCJ5_9NEOP</name>
<comment type="caution">
    <text evidence="2">The sequence shown here is derived from an EMBL/GenBank/DDBJ whole genome shotgun (WGS) entry which is preliminary data.</text>
</comment>